<dbReference type="InParanoid" id="A0A0D1CNC9"/>
<dbReference type="InterPro" id="IPR004000">
    <property type="entry name" value="Actin"/>
</dbReference>
<dbReference type="KEGG" id="uma:UMAG_03743"/>
<sequence length="732" mass="78345">MPTCTSTSMAAASFSQSAEAIDPLAGVDYIIVIDNGAHNIRIASIPYPFSRQAISAATSVAGSSSDSSFLDPSLLAQSIAIDVFPNAIARTRTPHTIPSLSASEVSPTAPAAGSKTSIFVSSHIHSLLDDYAALHLRLPHQSGIVVDWAAQKTIWDHVLTNHLAKLPGGIAKRGKLLAGKAVIMTEAYLNLEPAQHATDLLLFEHYGAQAVSRTSAAALIGLGTNVFRSDLPLSRPTKAANLEAPSQKEASSPEIVMEQGGASSTKRPLRTSRASATTTINTAEPSISLPRILTIPRPQSMLVLDLGYSYCHTIPIINGVVHHSSVRRLELGGKMLINLLKETLSFKQLDMMDESWLMSHIFAKTSFVAAEVGHRVYGADDRVKSQLEAVERKHAALWTYNDLLLMSKFGKAKGSKSISVTWSLPDYGGVGGRTEVEQRNRARYGLIVDGPNPPAYAAYAASQKDRNDDGSHLTKRPRFEARFDWESSFIASTTATTTTARRASTPCTDKEEDDHDLQTLTLATERFSIIENLFNPGSLGLDQKPLPELILDSITSVSTSDLPSARTAADMMWSNIVLAGGLANTVNMSRRLNNELASLAPADVPLRIWPDEQREVDKALLAIQAGVVMACEMSVRQAFSQETVQNGVAGSAKKKPRKSRAEAAVNAAATANANGLKIGKGAAEARWLTYTQWINPTDSAGGGGADADIVKAANRVFYPSASQVAARDADGA</sequence>
<dbReference type="Proteomes" id="UP000000561">
    <property type="component" value="Chromosome 10"/>
</dbReference>
<dbReference type="eggNOG" id="KOG0680">
    <property type="taxonomic scope" value="Eukaryota"/>
</dbReference>
<dbReference type="SMART" id="SM00268">
    <property type="entry name" value="ACTIN"/>
    <property type="match status" value="1"/>
</dbReference>
<dbReference type="Gene3D" id="3.90.640.10">
    <property type="entry name" value="Actin, Chain A, domain 4"/>
    <property type="match status" value="2"/>
</dbReference>
<comment type="similarity">
    <text evidence="1">Belongs to the actin family.</text>
</comment>
<dbReference type="GeneID" id="23564111"/>
<accession>A0A0D1CNC9</accession>
<feature type="region of interest" description="Disordered" evidence="2">
    <location>
        <begin position="238"/>
        <end position="275"/>
    </location>
</feature>
<dbReference type="OrthoDB" id="6220758at2759"/>
<evidence type="ECO:0000313" key="3">
    <source>
        <dbReference type="EMBL" id="KIS68163.1"/>
    </source>
</evidence>
<dbReference type="RefSeq" id="XP_011390196.1">
    <property type="nucleotide sequence ID" value="XM_011391894.1"/>
</dbReference>
<dbReference type="EMBL" id="CM003149">
    <property type="protein sequence ID" value="KIS68163.1"/>
    <property type="molecule type" value="Genomic_DNA"/>
</dbReference>
<reference evidence="3 4" key="1">
    <citation type="journal article" date="2006" name="Nature">
        <title>Insights from the genome of the biotrophic fungal plant pathogen Ustilago maydis.</title>
        <authorList>
            <person name="Kamper J."/>
            <person name="Kahmann R."/>
            <person name="Bolker M."/>
            <person name="Ma L.J."/>
            <person name="Brefort T."/>
            <person name="Saville B.J."/>
            <person name="Banuett F."/>
            <person name="Kronstad J.W."/>
            <person name="Gold S.E."/>
            <person name="Muller O."/>
            <person name="Perlin M.H."/>
            <person name="Wosten H.A."/>
            <person name="de Vries R."/>
            <person name="Ruiz-Herrera J."/>
            <person name="Reynaga-Pena C.G."/>
            <person name="Snetselaar K."/>
            <person name="McCann M."/>
            <person name="Perez-Martin J."/>
            <person name="Feldbrugge M."/>
            <person name="Basse C.W."/>
            <person name="Steinberg G."/>
            <person name="Ibeas J.I."/>
            <person name="Holloman W."/>
            <person name="Guzman P."/>
            <person name="Farman M."/>
            <person name="Stajich J.E."/>
            <person name="Sentandreu R."/>
            <person name="Gonzalez-Prieto J.M."/>
            <person name="Kennell J.C."/>
            <person name="Molina L."/>
            <person name="Schirawski J."/>
            <person name="Mendoza-Mendoza A."/>
            <person name="Greilinger D."/>
            <person name="Munch K."/>
            <person name="Rossel N."/>
            <person name="Scherer M."/>
            <person name="Vranes M."/>
            <person name="Ladendorf O."/>
            <person name="Vincon V."/>
            <person name="Fuchs U."/>
            <person name="Sandrock B."/>
            <person name="Meng S."/>
            <person name="Ho E.C."/>
            <person name="Cahill M.J."/>
            <person name="Boyce K.J."/>
            <person name="Klose J."/>
            <person name="Klosterman S.J."/>
            <person name="Deelstra H.J."/>
            <person name="Ortiz-Castellanos L."/>
            <person name="Li W."/>
            <person name="Sanchez-Alonso P."/>
            <person name="Schreier P.H."/>
            <person name="Hauser-Hahn I."/>
            <person name="Vaupel M."/>
            <person name="Koopmann E."/>
            <person name="Friedrich G."/>
            <person name="Voss H."/>
            <person name="Schluter T."/>
            <person name="Margolis J."/>
            <person name="Platt D."/>
            <person name="Swimmer C."/>
            <person name="Gnirke A."/>
            <person name="Chen F."/>
            <person name="Vysotskaia V."/>
            <person name="Mannhaupt G."/>
            <person name="Guldener U."/>
            <person name="Munsterkotter M."/>
            <person name="Haase D."/>
            <person name="Oesterheld M."/>
            <person name="Mewes H.W."/>
            <person name="Mauceli E.W."/>
            <person name="DeCaprio D."/>
            <person name="Wade C.M."/>
            <person name="Butler J."/>
            <person name="Young S."/>
            <person name="Jaffe D.B."/>
            <person name="Calvo S."/>
            <person name="Nusbaum C."/>
            <person name="Galagan J."/>
            <person name="Birren B.W."/>
        </authorList>
    </citation>
    <scope>NUCLEOTIDE SEQUENCE [LARGE SCALE GENOMIC DNA]</scope>
    <source>
        <strain evidence="4">DSM 14603 / FGSC 9021 / UM521</strain>
    </source>
</reference>
<name>A0A0D1CNC9_MYCMD</name>
<feature type="compositionally biased region" description="Polar residues" evidence="2">
    <location>
        <begin position="261"/>
        <end position="275"/>
    </location>
</feature>
<dbReference type="VEuPathDB" id="FungiDB:UMAG_03743"/>
<dbReference type="PANTHER" id="PTHR11937">
    <property type="entry name" value="ACTIN"/>
    <property type="match status" value="1"/>
</dbReference>
<dbReference type="Gene3D" id="3.30.420.40">
    <property type="match status" value="3"/>
</dbReference>
<evidence type="ECO:0000256" key="2">
    <source>
        <dbReference type="SAM" id="MobiDB-lite"/>
    </source>
</evidence>
<dbReference type="InterPro" id="IPR043129">
    <property type="entry name" value="ATPase_NBD"/>
</dbReference>
<dbReference type="STRING" id="237631.A0A0D1CNC9"/>
<dbReference type="Pfam" id="PF00022">
    <property type="entry name" value="Actin"/>
    <property type="match status" value="1"/>
</dbReference>
<proteinExistence type="inferred from homology"/>
<organism evidence="3 4">
    <name type="scientific">Mycosarcoma maydis</name>
    <name type="common">Corn smut fungus</name>
    <name type="synonym">Ustilago maydis</name>
    <dbReference type="NCBI Taxonomy" id="5270"/>
    <lineage>
        <taxon>Eukaryota</taxon>
        <taxon>Fungi</taxon>
        <taxon>Dikarya</taxon>
        <taxon>Basidiomycota</taxon>
        <taxon>Ustilaginomycotina</taxon>
        <taxon>Ustilaginomycetes</taxon>
        <taxon>Ustilaginales</taxon>
        <taxon>Ustilaginaceae</taxon>
        <taxon>Mycosarcoma</taxon>
    </lineage>
</organism>
<protein>
    <submittedName>
        <fullName evidence="3">Uncharacterized protein</fullName>
    </submittedName>
</protein>
<keyword evidence="4" id="KW-1185">Reference proteome</keyword>
<evidence type="ECO:0000256" key="1">
    <source>
        <dbReference type="RuleBase" id="RU000487"/>
    </source>
</evidence>
<dbReference type="SUPFAM" id="SSF53067">
    <property type="entry name" value="Actin-like ATPase domain"/>
    <property type="match status" value="2"/>
</dbReference>
<dbReference type="AlphaFoldDB" id="A0A0D1CNC9"/>
<evidence type="ECO:0000313" key="4">
    <source>
        <dbReference type="Proteomes" id="UP000000561"/>
    </source>
</evidence>
<gene>
    <name evidence="3" type="ORF">UMAG_03743</name>
</gene>